<evidence type="ECO:0000313" key="4">
    <source>
        <dbReference type="Proteomes" id="UP001500804"/>
    </source>
</evidence>
<keyword evidence="4" id="KW-1185">Reference proteome</keyword>
<protein>
    <submittedName>
        <fullName evidence="3">YciI family protein</fullName>
    </submittedName>
</protein>
<feature type="domain" description="YCII-related" evidence="2">
    <location>
        <begin position="1"/>
        <end position="111"/>
    </location>
</feature>
<evidence type="ECO:0000259" key="2">
    <source>
        <dbReference type="Pfam" id="PF03795"/>
    </source>
</evidence>
<dbReference type="RefSeq" id="WP_345608622.1">
    <property type="nucleotide sequence ID" value="NZ_BAABJO010000024.1"/>
</dbReference>
<name>A0ABP9NQT2_9PSEU</name>
<evidence type="ECO:0000256" key="1">
    <source>
        <dbReference type="ARBA" id="ARBA00007689"/>
    </source>
</evidence>
<evidence type="ECO:0000313" key="3">
    <source>
        <dbReference type="EMBL" id="GAA5131689.1"/>
    </source>
</evidence>
<dbReference type="InterPro" id="IPR011008">
    <property type="entry name" value="Dimeric_a/b-barrel"/>
</dbReference>
<comment type="similarity">
    <text evidence="1">Belongs to the YciI family.</text>
</comment>
<dbReference type="Proteomes" id="UP001500804">
    <property type="component" value="Unassembled WGS sequence"/>
</dbReference>
<dbReference type="Pfam" id="PF03795">
    <property type="entry name" value="YCII"/>
    <property type="match status" value="1"/>
</dbReference>
<dbReference type="EMBL" id="BAABJO010000024">
    <property type="protein sequence ID" value="GAA5131689.1"/>
    <property type="molecule type" value="Genomic_DNA"/>
</dbReference>
<accession>A0ABP9NQT2</accession>
<dbReference type="InterPro" id="IPR005545">
    <property type="entry name" value="YCII"/>
</dbReference>
<gene>
    <name evidence="3" type="ORF">GCM10023320_55280</name>
</gene>
<dbReference type="SUPFAM" id="SSF54909">
    <property type="entry name" value="Dimeric alpha+beta barrel"/>
    <property type="match status" value="1"/>
</dbReference>
<dbReference type="PANTHER" id="PTHR35174">
    <property type="entry name" value="BLL7171 PROTEIN-RELATED"/>
    <property type="match status" value="1"/>
</dbReference>
<dbReference type="Gene3D" id="3.30.70.1060">
    <property type="entry name" value="Dimeric alpha+beta barrel"/>
    <property type="match status" value="1"/>
</dbReference>
<organism evidence="3 4">
    <name type="scientific">Pseudonocardia adelaidensis</name>
    <dbReference type="NCBI Taxonomy" id="648754"/>
    <lineage>
        <taxon>Bacteria</taxon>
        <taxon>Bacillati</taxon>
        <taxon>Actinomycetota</taxon>
        <taxon>Actinomycetes</taxon>
        <taxon>Pseudonocardiales</taxon>
        <taxon>Pseudonocardiaceae</taxon>
        <taxon>Pseudonocardia</taxon>
    </lineage>
</organism>
<sequence length="114" mass="12417">MRYALLINERPGATDSHDEHERAAVTAEYMAFHDDPRVTGGERLQPAETATTVRVAGEEVLLTDGPFADTKEIFGGFFLVDAPDLDSALELAGRVPALRFGGSVEVRPLVEYGR</sequence>
<reference evidence="4" key="1">
    <citation type="journal article" date="2019" name="Int. J. Syst. Evol. Microbiol.">
        <title>The Global Catalogue of Microorganisms (GCM) 10K type strain sequencing project: providing services to taxonomists for standard genome sequencing and annotation.</title>
        <authorList>
            <consortium name="The Broad Institute Genomics Platform"/>
            <consortium name="The Broad Institute Genome Sequencing Center for Infectious Disease"/>
            <person name="Wu L."/>
            <person name="Ma J."/>
        </authorList>
    </citation>
    <scope>NUCLEOTIDE SEQUENCE [LARGE SCALE GENOMIC DNA]</scope>
    <source>
        <strain evidence="4">JCM 18302</strain>
    </source>
</reference>
<proteinExistence type="inferred from homology"/>
<dbReference type="PANTHER" id="PTHR35174:SF3">
    <property type="entry name" value="BLL7171 PROTEIN"/>
    <property type="match status" value="1"/>
</dbReference>
<comment type="caution">
    <text evidence="3">The sequence shown here is derived from an EMBL/GenBank/DDBJ whole genome shotgun (WGS) entry which is preliminary data.</text>
</comment>